<dbReference type="EMBL" id="JAUJYO010000021">
    <property type="protein sequence ID" value="KAK1283880.1"/>
    <property type="molecule type" value="Genomic_DNA"/>
</dbReference>
<evidence type="ECO:0008006" key="4">
    <source>
        <dbReference type="Google" id="ProtNLM"/>
    </source>
</evidence>
<sequence length="338" mass="39108">MIVGYKREGAPIPLVAIHPFWRKLDCNTPYVEDYTDVVDIGPEIELLLSRFKPPVKIHTRGRKRSGKAREKDISEESTKRDKSGFEYVIQSIKQSSQLDVSIPNQISQAKFMKQPKEEKVNTQRAMLLRKRTMDTERYLNEFPPFLAPFIRNIMDVLGDGHCGYRVVSSFLDMADDGWKDVRHDLLEHIEHHPKLYERVFYDHHRMEELKSSLKCQSSFADNSHCMSMPDMGCVIASCYKIVVVHISKLQCLTFLPLQHPPPPVESQRILCIGYVSGCHVVRLHLTSDSPLPPASRTWERFRSDVASTWITPYLDRMKIFKSFVGHDVDIVDIHDIEE</sequence>
<evidence type="ECO:0000313" key="3">
    <source>
        <dbReference type="Proteomes" id="UP001180020"/>
    </source>
</evidence>
<feature type="compositionally biased region" description="Basic and acidic residues" evidence="1">
    <location>
        <begin position="67"/>
        <end position="78"/>
    </location>
</feature>
<accession>A0AAV9C5B4</accession>
<organism evidence="2 3">
    <name type="scientific">Acorus calamus</name>
    <name type="common">Sweet flag</name>
    <dbReference type="NCBI Taxonomy" id="4465"/>
    <lineage>
        <taxon>Eukaryota</taxon>
        <taxon>Viridiplantae</taxon>
        <taxon>Streptophyta</taxon>
        <taxon>Embryophyta</taxon>
        <taxon>Tracheophyta</taxon>
        <taxon>Spermatophyta</taxon>
        <taxon>Magnoliopsida</taxon>
        <taxon>Liliopsida</taxon>
        <taxon>Acoraceae</taxon>
        <taxon>Acorus</taxon>
    </lineage>
</organism>
<comment type="caution">
    <text evidence="2">The sequence shown here is derived from an EMBL/GenBank/DDBJ whole genome shotgun (WGS) entry which is preliminary data.</text>
</comment>
<feature type="region of interest" description="Disordered" evidence="1">
    <location>
        <begin position="58"/>
        <end position="78"/>
    </location>
</feature>
<proteinExistence type="predicted"/>
<evidence type="ECO:0000313" key="2">
    <source>
        <dbReference type="EMBL" id="KAK1283880.1"/>
    </source>
</evidence>
<evidence type="ECO:0000256" key="1">
    <source>
        <dbReference type="SAM" id="MobiDB-lite"/>
    </source>
</evidence>
<name>A0AAV9C5B4_ACOCL</name>
<protein>
    <recommendedName>
        <fullName evidence="4">OTU domain-containing protein</fullName>
    </recommendedName>
</protein>
<reference evidence="2" key="1">
    <citation type="journal article" date="2023" name="Nat. Commun.">
        <title>Diploid and tetraploid genomes of Acorus and the evolution of monocots.</title>
        <authorList>
            <person name="Ma L."/>
            <person name="Liu K.W."/>
            <person name="Li Z."/>
            <person name="Hsiao Y.Y."/>
            <person name="Qi Y."/>
            <person name="Fu T."/>
            <person name="Tang G.D."/>
            <person name="Zhang D."/>
            <person name="Sun W.H."/>
            <person name="Liu D.K."/>
            <person name="Li Y."/>
            <person name="Chen G.Z."/>
            <person name="Liu X.D."/>
            <person name="Liao X.Y."/>
            <person name="Jiang Y.T."/>
            <person name="Yu X."/>
            <person name="Hao Y."/>
            <person name="Huang J."/>
            <person name="Zhao X.W."/>
            <person name="Ke S."/>
            <person name="Chen Y.Y."/>
            <person name="Wu W.L."/>
            <person name="Hsu J.L."/>
            <person name="Lin Y.F."/>
            <person name="Huang M.D."/>
            <person name="Li C.Y."/>
            <person name="Huang L."/>
            <person name="Wang Z.W."/>
            <person name="Zhao X."/>
            <person name="Zhong W.Y."/>
            <person name="Peng D.H."/>
            <person name="Ahmad S."/>
            <person name="Lan S."/>
            <person name="Zhang J.S."/>
            <person name="Tsai W.C."/>
            <person name="Van de Peer Y."/>
            <person name="Liu Z.J."/>
        </authorList>
    </citation>
    <scope>NUCLEOTIDE SEQUENCE</scope>
    <source>
        <strain evidence="2">CP</strain>
    </source>
</reference>
<dbReference type="AlphaFoldDB" id="A0AAV9C5B4"/>
<dbReference type="Proteomes" id="UP001180020">
    <property type="component" value="Unassembled WGS sequence"/>
</dbReference>
<dbReference type="Gene3D" id="3.90.70.80">
    <property type="match status" value="1"/>
</dbReference>
<reference evidence="2" key="2">
    <citation type="submission" date="2023-06" db="EMBL/GenBank/DDBJ databases">
        <authorList>
            <person name="Ma L."/>
            <person name="Liu K.-W."/>
            <person name="Li Z."/>
            <person name="Hsiao Y.-Y."/>
            <person name="Qi Y."/>
            <person name="Fu T."/>
            <person name="Tang G."/>
            <person name="Zhang D."/>
            <person name="Sun W.-H."/>
            <person name="Liu D.-K."/>
            <person name="Li Y."/>
            <person name="Chen G.-Z."/>
            <person name="Liu X.-D."/>
            <person name="Liao X.-Y."/>
            <person name="Jiang Y.-T."/>
            <person name="Yu X."/>
            <person name="Hao Y."/>
            <person name="Huang J."/>
            <person name="Zhao X.-W."/>
            <person name="Ke S."/>
            <person name="Chen Y.-Y."/>
            <person name="Wu W.-L."/>
            <person name="Hsu J.-L."/>
            <person name="Lin Y.-F."/>
            <person name="Huang M.-D."/>
            <person name="Li C.-Y."/>
            <person name="Huang L."/>
            <person name="Wang Z.-W."/>
            <person name="Zhao X."/>
            <person name="Zhong W.-Y."/>
            <person name="Peng D.-H."/>
            <person name="Ahmad S."/>
            <person name="Lan S."/>
            <person name="Zhang J.-S."/>
            <person name="Tsai W.-C."/>
            <person name="Van De Peer Y."/>
            <person name="Liu Z.-J."/>
        </authorList>
    </citation>
    <scope>NUCLEOTIDE SEQUENCE</scope>
    <source>
        <strain evidence="2">CP</strain>
        <tissue evidence="2">Leaves</tissue>
    </source>
</reference>
<gene>
    <name evidence="2" type="ORF">QJS10_CPB21g01121</name>
</gene>
<keyword evidence="3" id="KW-1185">Reference proteome</keyword>
<dbReference type="CDD" id="cd22744">
    <property type="entry name" value="OTU"/>
    <property type="match status" value="1"/>
</dbReference>